<name>A0A849KIE0_9BURK</name>
<keyword evidence="3" id="KW-1185">Reference proteome</keyword>
<reference evidence="2 3" key="1">
    <citation type="submission" date="2020-05" db="EMBL/GenBank/DDBJ databases">
        <authorList>
            <person name="Khan S.A."/>
            <person name="Jeon C.O."/>
            <person name="Chun B.H."/>
        </authorList>
    </citation>
    <scope>NUCLEOTIDE SEQUENCE [LARGE SCALE GENOMIC DNA]</scope>
    <source>
        <strain evidence="2 3">B156</strain>
    </source>
</reference>
<evidence type="ECO:0000313" key="2">
    <source>
        <dbReference type="EMBL" id="NNU44605.1"/>
    </source>
</evidence>
<proteinExistence type="predicted"/>
<reference evidence="2 3" key="2">
    <citation type="submission" date="2020-06" db="EMBL/GenBank/DDBJ databases">
        <title>Ramlibacter rhizophilus sp. nov., isolated from rhizosphere soil of national flower Mugunghwa from South Korea.</title>
        <authorList>
            <person name="Zheng-Fei Y."/>
            <person name="Huan T."/>
        </authorList>
    </citation>
    <scope>NUCLEOTIDE SEQUENCE [LARGE SCALE GENOMIC DNA]</scope>
    <source>
        <strain evidence="2 3">B156</strain>
    </source>
</reference>
<gene>
    <name evidence="2" type="ORF">HK415_17765</name>
</gene>
<accession>A0A849KIE0</accession>
<evidence type="ECO:0000313" key="3">
    <source>
        <dbReference type="Proteomes" id="UP000552954"/>
    </source>
</evidence>
<dbReference type="EMBL" id="JABFCS010000001">
    <property type="protein sequence ID" value="NNU44605.1"/>
    <property type="molecule type" value="Genomic_DNA"/>
</dbReference>
<keyword evidence="1" id="KW-0732">Signal</keyword>
<dbReference type="AlphaFoldDB" id="A0A849KIE0"/>
<evidence type="ECO:0008006" key="4">
    <source>
        <dbReference type="Google" id="ProtNLM"/>
    </source>
</evidence>
<organism evidence="2 3">
    <name type="scientific">Ramlibacter montanisoli</name>
    <dbReference type="NCBI Taxonomy" id="2732512"/>
    <lineage>
        <taxon>Bacteria</taxon>
        <taxon>Pseudomonadati</taxon>
        <taxon>Pseudomonadota</taxon>
        <taxon>Betaproteobacteria</taxon>
        <taxon>Burkholderiales</taxon>
        <taxon>Comamonadaceae</taxon>
        <taxon>Ramlibacter</taxon>
    </lineage>
</organism>
<protein>
    <recommendedName>
        <fullName evidence="4">Sel1 repeat family protein</fullName>
    </recommendedName>
</protein>
<comment type="caution">
    <text evidence="2">The sequence shown here is derived from an EMBL/GenBank/DDBJ whole genome shotgun (WGS) entry which is preliminary data.</text>
</comment>
<feature type="signal peptide" evidence="1">
    <location>
        <begin position="1"/>
        <end position="29"/>
    </location>
</feature>
<sequence>MVPQTPKFLKSLARALPLAACLLAGPALASDPAFDRAVESYHAGRMSDAYGRFMALAQGGDPDAARIVLFMGQYATMLFRTEWELTDQDNRMLRETAQRRSTRTFVPLEAFGHDSTGLRHARAVRESTGH</sequence>
<evidence type="ECO:0000256" key="1">
    <source>
        <dbReference type="SAM" id="SignalP"/>
    </source>
</evidence>
<dbReference type="Proteomes" id="UP000552954">
    <property type="component" value="Unassembled WGS sequence"/>
</dbReference>
<dbReference type="RefSeq" id="WP_171561543.1">
    <property type="nucleotide sequence ID" value="NZ_JABFCS010000001.1"/>
</dbReference>
<feature type="chain" id="PRO_5032734446" description="Sel1 repeat family protein" evidence="1">
    <location>
        <begin position="30"/>
        <end position="130"/>
    </location>
</feature>